<feature type="domain" description="FAD-binding" evidence="2">
    <location>
        <begin position="39"/>
        <end position="382"/>
    </location>
</feature>
<gene>
    <name evidence="3" type="ORF">AKO1_014301</name>
</gene>
<dbReference type="EMBL" id="JAOPGA020000874">
    <property type="protein sequence ID" value="KAL0482590.1"/>
    <property type="molecule type" value="Genomic_DNA"/>
</dbReference>
<dbReference type="InterPro" id="IPR036188">
    <property type="entry name" value="FAD/NAD-bd_sf"/>
</dbReference>
<reference evidence="3 4" key="1">
    <citation type="submission" date="2024-03" db="EMBL/GenBank/DDBJ databases">
        <title>The Acrasis kona genome and developmental transcriptomes reveal deep origins of eukaryotic multicellular pathways.</title>
        <authorList>
            <person name="Sheikh S."/>
            <person name="Fu C.-J."/>
            <person name="Brown M.W."/>
            <person name="Baldauf S.L."/>
        </authorList>
    </citation>
    <scope>NUCLEOTIDE SEQUENCE [LARGE SCALE GENOMIC DNA]</scope>
    <source>
        <strain evidence="3 4">ATCC MYA-3509</strain>
    </source>
</reference>
<dbReference type="PANTHER" id="PTHR43476">
    <property type="entry name" value="3-(3-HYDROXY-PHENYL)PROPIONATE/3-HYDROXYCINNAMIC ACID HYDROXYLASE"/>
    <property type="match status" value="1"/>
</dbReference>
<proteinExistence type="predicted"/>
<comment type="caution">
    <text evidence="3">The sequence shown here is derived from an EMBL/GenBank/DDBJ whole genome shotgun (WGS) entry which is preliminary data.</text>
</comment>
<name>A0AAW2YZI8_9EUKA</name>
<dbReference type="GO" id="GO:0008688">
    <property type="term" value="F:3-(3-hydroxyphenyl)propionate hydroxylase activity"/>
    <property type="evidence" value="ECO:0007669"/>
    <property type="project" value="TreeGrafter"/>
</dbReference>
<evidence type="ECO:0000313" key="3">
    <source>
        <dbReference type="EMBL" id="KAL0482590.1"/>
    </source>
</evidence>
<dbReference type="GO" id="GO:0019622">
    <property type="term" value="P:3-(3-hydroxy)phenylpropionate catabolic process"/>
    <property type="evidence" value="ECO:0007669"/>
    <property type="project" value="TreeGrafter"/>
</dbReference>
<evidence type="ECO:0000313" key="4">
    <source>
        <dbReference type="Proteomes" id="UP001431209"/>
    </source>
</evidence>
<accession>A0AAW2YZI8</accession>
<dbReference type="Gene3D" id="3.30.70.2450">
    <property type="match status" value="1"/>
</dbReference>
<dbReference type="AlphaFoldDB" id="A0AAW2YZI8"/>
<dbReference type="Proteomes" id="UP001431209">
    <property type="component" value="Unassembled WGS sequence"/>
</dbReference>
<dbReference type="GO" id="GO:0071949">
    <property type="term" value="F:FAD binding"/>
    <property type="evidence" value="ECO:0007669"/>
    <property type="project" value="InterPro"/>
</dbReference>
<dbReference type="Pfam" id="PF01494">
    <property type="entry name" value="FAD_binding_3"/>
    <property type="match status" value="1"/>
</dbReference>
<keyword evidence="4" id="KW-1185">Reference proteome</keyword>
<dbReference type="SUPFAM" id="SSF51905">
    <property type="entry name" value="FAD/NAD(P)-binding domain"/>
    <property type="match status" value="1"/>
</dbReference>
<dbReference type="PRINTS" id="PR00420">
    <property type="entry name" value="RNGMNOXGNASE"/>
</dbReference>
<evidence type="ECO:0000256" key="1">
    <source>
        <dbReference type="ARBA" id="ARBA00023002"/>
    </source>
</evidence>
<sequence length="443" mass="49998">MLVALVLLFIFSLIWFFCRRNDKKIYDDVSITFHKHDVDVDVVIVGAGPVGMLLANSLIKQGLRVKILEKRKDRSQFLSRAIGIHPPSLQIFEKIDPQLVQTLKQKSVCVNHAVVLGNDRTKVIGELNIELCNKPFNFILACPQSVSENALEESLHRTIQSSNCSENGTIRSAKVVGIDSKNKRFASVKYEISDGTTHEIKCHFVVGCDGKNSFVRSECGIKLDGRSYFDTFLMGDFSDNTSYGQSAAIFLGNDFMVECFPLPNGVRRWVCSTETQIEKPDLQEFCGMVKKRTLYDISKQENFMLSSYGVHGFVAQSMYDHSHRVILAGDAAHQCSPLGGQGMNLGWDDAWNLSLTIKRVINGDSNINQDIHEYDKIQRRKALAIIHRAEFNMILGRKPSLIKLRNYFVKTLLASYRPVQTVVAKYFTMRYIGNVSFGRFVGV</sequence>
<organism evidence="3 4">
    <name type="scientific">Acrasis kona</name>
    <dbReference type="NCBI Taxonomy" id="1008807"/>
    <lineage>
        <taxon>Eukaryota</taxon>
        <taxon>Discoba</taxon>
        <taxon>Heterolobosea</taxon>
        <taxon>Tetramitia</taxon>
        <taxon>Eutetramitia</taxon>
        <taxon>Acrasidae</taxon>
        <taxon>Acrasis</taxon>
    </lineage>
</organism>
<dbReference type="Gene3D" id="3.50.50.60">
    <property type="entry name" value="FAD/NAD(P)-binding domain"/>
    <property type="match status" value="1"/>
</dbReference>
<dbReference type="InterPro" id="IPR050631">
    <property type="entry name" value="PheA/TfdB_FAD_monoxygenase"/>
</dbReference>
<dbReference type="InterPro" id="IPR002938">
    <property type="entry name" value="FAD-bd"/>
</dbReference>
<evidence type="ECO:0000259" key="2">
    <source>
        <dbReference type="Pfam" id="PF01494"/>
    </source>
</evidence>
<keyword evidence="1" id="KW-0560">Oxidoreductase</keyword>
<dbReference type="PANTHER" id="PTHR43476:SF3">
    <property type="entry name" value="FAD-BINDING MONOOXYGENASE"/>
    <property type="match status" value="1"/>
</dbReference>
<protein>
    <recommendedName>
        <fullName evidence="2">FAD-binding domain-containing protein</fullName>
    </recommendedName>
</protein>